<organism evidence="2">
    <name type="scientific">Zea mays</name>
    <name type="common">Maize</name>
    <dbReference type="NCBI Taxonomy" id="4577"/>
    <lineage>
        <taxon>Eukaryota</taxon>
        <taxon>Viridiplantae</taxon>
        <taxon>Streptophyta</taxon>
        <taxon>Embryophyta</taxon>
        <taxon>Tracheophyta</taxon>
        <taxon>Spermatophyta</taxon>
        <taxon>Magnoliopsida</taxon>
        <taxon>Liliopsida</taxon>
        <taxon>Poales</taxon>
        <taxon>Poaceae</taxon>
        <taxon>PACMAD clade</taxon>
        <taxon>Panicoideae</taxon>
        <taxon>Andropogonodae</taxon>
        <taxon>Andropogoneae</taxon>
        <taxon>Tripsacinae</taxon>
        <taxon>Zea</taxon>
    </lineage>
</organism>
<dbReference type="AlphaFoldDB" id="C0PLF3"/>
<evidence type="ECO:0000256" key="1">
    <source>
        <dbReference type="SAM" id="MobiDB-lite"/>
    </source>
</evidence>
<evidence type="ECO:0000313" key="2">
    <source>
        <dbReference type="EMBL" id="ACN36019.1"/>
    </source>
</evidence>
<reference evidence="2" key="1">
    <citation type="journal article" date="2009" name="PLoS Genet.">
        <title>Sequencing, mapping, and analysis of 27,455 maize full-length cDNAs.</title>
        <authorList>
            <person name="Soderlund C."/>
            <person name="Descour A."/>
            <person name="Kudrna D."/>
            <person name="Bomhoff M."/>
            <person name="Boyd L."/>
            <person name="Currie J."/>
            <person name="Angelova A."/>
            <person name="Collura K."/>
            <person name="Wissotski M."/>
            <person name="Ashley E."/>
            <person name="Morrow D."/>
            <person name="Fernandes J."/>
            <person name="Walbot V."/>
            <person name="Yu Y."/>
        </authorList>
    </citation>
    <scope>NUCLEOTIDE SEQUENCE</scope>
    <source>
        <strain evidence="2">B73</strain>
    </source>
</reference>
<name>C0PLF3_MAIZE</name>
<accession>C0PLF3</accession>
<feature type="compositionally biased region" description="Low complexity" evidence="1">
    <location>
        <begin position="15"/>
        <end position="27"/>
    </location>
</feature>
<sequence>MGRPPTVSHHHRLFTGTEGESPTGEGTWASHPCRQTASSDGCACRAPSWS</sequence>
<protein>
    <submittedName>
        <fullName evidence="2">Uncharacterized protein</fullName>
    </submittedName>
</protein>
<dbReference type="EMBL" id="BT069122">
    <property type="protein sequence ID" value="ACN36019.1"/>
    <property type="molecule type" value="mRNA"/>
</dbReference>
<reference evidence="2" key="2">
    <citation type="submission" date="2012-06" db="EMBL/GenBank/DDBJ databases">
        <authorList>
            <person name="Yu Y."/>
            <person name="Currie J."/>
            <person name="Lomeli R."/>
            <person name="Angelova A."/>
            <person name="Collura K."/>
            <person name="Wissotski M."/>
            <person name="Campos D."/>
            <person name="Kudrna D."/>
            <person name="Golser W."/>
            <person name="Ashely E."/>
            <person name="Descour A."/>
            <person name="Fernandes J."/>
            <person name="Soderlund C."/>
            <person name="Walbot V."/>
        </authorList>
    </citation>
    <scope>NUCLEOTIDE SEQUENCE</scope>
    <source>
        <strain evidence="2">B73</strain>
    </source>
</reference>
<proteinExistence type="evidence at transcript level"/>
<feature type="region of interest" description="Disordered" evidence="1">
    <location>
        <begin position="1"/>
        <end position="50"/>
    </location>
</feature>